<keyword evidence="5 17" id="KW-0444">Lipid biosynthesis</keyword>
<evidence type="ECO:0000256" key="1">
    <source>
        <dbReference type="ARBA" id="ARBA00001954"/>
    </source>
</evidence>
<evidence type="ECO:0000256" key="5">
    <source>
        <dbReference type="ARBA" id="ARBA00022516"/>
    </source>
</evidence>
<keyword evidence="12" id="KW-0408">Iron</keyword>
<dbReference type="AlphaFoldDB" id="A0AAW1BEC6"/>
<evidence type="ECO:0000256" key="4">
    <source>
        <dbReference type="ARBA" id="ARBA00012620"/>
    </source>
</evidence>
<evidence type="ECO:0000313" key="21">
    <source>
        <dbReference type="Proteomes" id="UP001474421"/>
    </source>
</evidence>
<comment type="catalytic activity">
    <reaction evidence="16">
        <text>octadecanoyl-CoA + 2 Fe(II)-[cytochrome b5] + O2 + 2 H(+) = (9Z)-octadecenoyl-CoA + 2 Fe(III)-[cytochrome b5] + 2 H2O</text>
        <dbReference type="Rhea" id="RHEA:19721"/>
        <dbReference type="Rhea" id="RHEA-COMP:10438"/>
        <dbReference type="Rhea" id="RHEA-COMP:10439"/>
        <dbReference type="ChEBI" id="CHEBI:15377"/>
        <dbReference type="ChEBI" id="CHEBI:15378"/>
        <dbReference type="ChEBI" id="CHEBI:15379"/>
        <dbReference type="ChEBI" id="CHEBI:29033"/>
        <dbReference type="ChEBI" id="CHEBI:29034"/>
        <dbReference type="ChEBI" id="CHEBI:57387"/>
        <dbReference type="ChEBI" id="CHEBI:57394"/>
        <dbReference type="EC" id="1.14.19.1"/>
    </reaction>
</comment>
<feature type="region of interest" description="Disordered" evidence="18">
    <location>
        <begin position="70"/>
        <end position="126"/>
    </location>
</feature>
<dbReference type="PROSITE" id="PS00476">
    <property type="entry name" value="FATTY_ACID_DESATUR_1"/>
    <property type="match status" value="1"/>
</dbReference>
<protein>
    <recommendedName>
        <fullName evidence="4">stearoyl-CoA 9-desaturase</fullName>
        <ecNumber evidence="4">1.14.19.1</ecNumber>
    </recommendedName>
</protein>
<keyword evidence="11 17" id="KW-0560">Oxidoreductase</keyword>
<feature type="transmembrane region" description="Helical" evidence="19">
    <location>
        <begin position="282"/>
        <end position="302"/>
    </location>
</feature>
<comment type="domain">
    <text evidence="17">The histidine box domains are involved in binding the catalytic metal ions.</text>
</comment>
<feature type="compositionally biased region" description="Pro residues" evidence="18">
    <location>
        <begin position="109"/>
        <end position="119"/>
    </location>
</feature>
<evidence type="ECO:0000256" key="14">
    <source>
        <dbReference type="ARBA" id="ARBA00023136"/>
    </source>
</evidence>
<feature type="transmembrane region" description="Helical" evidence="19">
    <location>
        <begin position="426"/>
        <end position="446"/>
    </location>
</feature>
<reference evidence="20 21" key="1">
    <citation type="journal article" date="2024" name="Proc. Natl. Acad. Sci. U.S.A.">
        <title>The genetic regulatory architecture and epigenomic basis for age-related changes in rattlesnake venom.</title>
        <authorList>
            <person name="Hogan M.P."/>
            <person name="Holding M.L."/>
            <person name="Nystrom G.S."/>
            <person name="Colston T.J."/>
            <person name="Bartlett D.A."/>
            <person name="Mason A.J."/>
            <person name="Ellsworth S.A."/>
            <person name="Rautsaw R.M."/>
            <person name="Lawrence K.C."/>
            <person name="Strickland J.L."/>
            <person name="He B."/>
            <person name="Fraser P."/>
            <person name="Margres M.J."/>
            <person name="Gilbert D.M."/>
            <person name="Gibbs H.L."/>
            <person name="Parkinson C.L."/>
            <person name="Rokyta D.R."/>
        </authorList>
    </citation>
    <scope>NUCLEOTIDE SEQUENCE [LARGE SCALE GENOMIC DNA]</scope>
    <source>
        <strain evidence="20">DRR0105</strain>
    </source>
</reference>
<dbReference type="GO" id="GO:1903966">
    <property type="term" value="P:monounsaturated fatty acid biosynthetic process"/>
    <property type="evidence" value="ECO:0007669"/>
    <property type="project" value="TreeGrafter"/>
</dbReference>
<dbReference type="GO" id="GO:0032896">
    <property type="term" value="F:palmitoyl-CoA 9-desaturase activity"/>
    <property type="evidence" value="ECO:0007669"/>
    <property type="project" value="TreeGrafter"/>
</dbReference>
<keyword evidence="10 19" id="KW-1133">Transmembrane helix</keyword>
<dbReference type="GO" id="GO:0004768">
    <property type="term" value="F:stearoyl-CoA 9-desaturase activity"/>
    <property type="evidence" value="ECO:0007669"/>
    <property type="project" value="UniProtKB-EC"/>
</dbReference>
<organism evidence="20 21">
    <name type="scientific">Crotalus adamanteus</name>
    <name type="common">Eastern diamondback rattlesnake</name>
    <dbReference type="NCBI Taxonomy" id="8729"/>
    <lineage>
        <taxon>Eukaryota</taxon>
        <taxon>Metazoa</taxon>
        <taxon>Chordata</taxon>
        <taxon>Craniata</taxon>
        <taxon>Vertebrata</taxon>
        <taxon>Euteleostomi</taxon>
        <taxon>Lepidosauria</taxon>
        <taxon>Squamata</taxon>
        <taxon>Bifurcata</taxon>
        <taxon>Unidentata</taxon>
        <taxon>Episquamata</taxon>
        <taxon>Toxicofera</taxon>
        <taxon>Serpentes</taxon>
        <taxon>Colubroidea</taxon>
        <taxon>Viperidae</taxon>
        <taxon>Crotalinae</taxon>
        <taxon>Crotalus</taxon>
    </lineage>
</organism>
<dbReference type="GO" id="GO:0005506">
    <property type="term" value="F:iron ion binding"/>
    <property type="evidence" value="ECO:0007669"/>
    <property type="project" value="TreeGrafter"/>
</dbReference>
<evidence type="ECO:0000256" key="18">
    <source>
        <dbReference type="SAM" id="MobiDB-lite"/>
    </source>
</evidence>
<evidence type="ECO:0000256" key="9">
    <source>
        <dbReference type="ARBA" id="ARBA00022832"/>
    </source>
</evidence>
<evidence type="ECO:0000256" key="3">
    <source>
        <dbReference type="ARBA" id="ARBA00009295"/>
    </source>
</evidence>
<comment type="subcellular location">
    <subcellularLocation>
        <location evidence="2">Endoplasmic reticulum membrane</location>
        <topology evidence="2">Multi-pass membrane protein</topology>
    </subcellularLocation>
</comment>
<dbReference type="EMBL" id="JAOTOJ010000005">
    <property type="protein sequence ID" value="KAK9400559.1"/>
    <property type="molecule type" value="Genomic_DNA"/>
</dbReference>
<evidence type="ECO:0000313" key="20">
    <source>
        <dbReference type="EMBL" id="KAK9400559.1"/>
    </source>
</evidence>
<evidence type="ECO:0000256" key="15">
    <source>
        <dbReference type="ARBA" id="ARBA00023160"/>
    </source>
</evidence>
<feature type="region of interest" description="Disordered" evidence="18">
    <location>
        <begin position="1"/>
        <end position="58"/>
    </location>
</feature>
<keyword evidence="9" id="KW-0276">Fatty acid metabolism</keyword>
<evidence type="ECO:0000256" key="12">
    <source>
        <dbReference type="ARBA" id="ARBA00023004"/>
    </source>
</evidence>
<evidence type="ECO:0000256" key="16">
    <source>
        <dbReference type="ARBA" id="ARBA00047947"/>
    </source>
</evidence>
<feature type="transmembrane region" description="Helical" evidence="19">
    <location>
        <begin position="400"/>
        <end position="420"/>
    </location>
</feature>
<evidence type="ECO:0000256" key="6">
    <source>
        <dbReference type="ARBA" id="ARBA00022692"/>
    </source>
</evidence>
<dbReference type="GO" id="GO:0005789">
    <property type="term" value="C:endoplasmic reticulum membrane"/>
    <property type="evidence" value="ECO:0007669"/>
    <property type="project" value="UniProtKB-SubCell"/>
</dbReference>
<feature type="region of interest" description="Disordered" evidence="18">
    <location>
        <begin position="143"/>
        <end position="172"/>
    </location>
</feature>
<evidence type="ECO:0000256" key="19">
    <source>
        <dbReference type="SAM" id="Phobius"/>
    </source>
</evidence>
<dbReference type="CDD" id="cd03505">
    <property type="entry name" value="Delta9-FADS-like"/>
    <property type="match status" value="1"/>
</dbReference>
<dbReference type="GO" id="GO:0006636">
    <property type="term" value="P:unsaturated fatty acid biosynthetic process"/>
    <property type="evidence" value="ECO:0007669"/>
    <property type="project" value="TreeGrafter"/>
</dbReference>
<dbReference type="GO" id="GO:0070542">
    <property type="term" value="P:response to fatty acid"/>
    <property type="evidence" value="ECO:0007669"/>
    <property type="project" value="TreeGrafter"/>
</dbReference>
<accession>A0AAW1BEC6</accession>
<dbReference type="PANTHER" id="PTHR11351">
    <property type="entry name" value="ACYL-COA DESATURASE"/>
    <property type="match status" value="1"/>
</dbReference>
<dbReference type="PANTHER" id="PTHR11351:SF102">
    <property type="entry name" value="STEAROYL-COA DESATURASE"/>
    <property type="match status" value="1"/>
</dbReference>
<feature type="transmembrane region" description="Helical" evidence="19">
    <location>
        <begin position="255"/>
        <end position="276"/>
    </location>
</feature>
<dbReference type="PRINTS" id="PR00075">
    <property type="entry name" value="FACDDSATRASE"/>
</dbReference>
<evidence type="ECO:0000256" key="10">
    <source>
        <dbReference type="ARBA" id="ARBA00022989"/>
    </source>
</evidence>
<dbReference type="EC" id="1.14.19.1" evidence="4"/>
<evidence type="ECO:0000256" key="7">
    <source>
        <dbReference type="ARBA" id="ARBA00022723"/>
    </source>
</evidence>
<evidence type="ECO:0000256" key="11">
    <source>
        <dbReference type="ARBA" id="ARBA00023002"/>
    </source>
</evidence>
<keyword evidence="8" id="KW-0256">Endoplasmic reticulum</keyword>
<dbReference type="InterPro" id="IPR001522">
    <property type="entry name" value="FADS-1_CS"/>
</dbReference>
<name>A0AAW1BEC6_CROAD</name>
<keyword evidence="7" id="KW-0479">Metal-binding</keyword>
<proteinExistence type="inferred from homology"/>
<evidence type="ECO:0000256" key="13">
    <source>
        <dbReference type="ARBA" id="ARBA00023098"/>
    </source>
</evidence>
<evidence type="ECO:0000256" key="2">
    <source>
        <dbReference type="ARBA" id="ARBA00004477"/>
    </source>
</evidence>
<gene>
    <name evidence="20" type="ORF">NXF25_011273</name>
</gene>
<keyword evidence="6 17" id="KW-0812">Transmembrane</keyword>
<sequence>MARAPPPLPRDSSKGRVAATNAPGESARGRQSRGFSHGPSPDTERREPSSAFHRLPFTPVAGEAWLRSRQLSRRAEARRRAGDRTAVQQQIAASQCRGGTGGTKVPPANRRPPPHPPPRCSVAGEQPASGGLLQVVAGSLNSRARAWRRKSVKRRLQSEHPRTGGPEGRAEKAAPLAAVPGEGASPAPSQFLQEEVAADFSTMPAFTHITQNAVAHSEKIHPTFEQMGSEREMKDDIFDTTYREKEGPKPALRYVWRNIILMSLLHLTAVYAIWFIPSAKLLTLAWALLCFTLAGLGVTAGAHRLWSHRSYKATLPLRIFLTVVNSMAFQNDIFEWARDHRVHHKFSETDADPHNAKRGFFFAHIGWLLVRKHPDVIEKGQKLDLSDLKADQVVMFQRRYYKTSVVLMCFLLPSWVPWYFWGESFLISFLMTICRYTATLNASWLVNSMAHMYGNRPYDRHINPRENHFVVFGALGEGFHNYHHTFPFDYSTSEYGWRWNVTTSFIDLMCFLGLASDCKKVTKETILARKIRTGDGSQKTS</sequence>
<keyword evidence="21" id="KW-1185">Reference proteome</keyword>
<comment type="similarity">
    <text evidence="3 17">Belongs to the fatty acid desaturase type 1 family.</text>
</comment>
<evidence type="ECO:0000256" key="17">
    <source>
        <dbReference type="RuleBase" id="RU000581"/>
    </source>
</evidence>
<dbReference type="Proteomes" id="UP001474421">
    <property type="component" value="Unassembled WGS sequence"/>
</dbReference>
<keyword evidence="13" id="KW-0443">Lipid metabolism</keyword>
<keyword evidence="14 19" id="KW-0472">Membrane</keyword>
<keyword evidence="15 17" id="KW-0275">Fatty acid biosynthesis</keyword>
<feature type="compositionally biased region" description="Basic residues" evidence="18">
    <location>
        <begin position="145"/>
        <end position="155"/>
    </location>
</feature>
<evidence type="ECO:0000256" key="8">
    <source>
        <dbReference type="ARBA" id="ARBA00022824"/>
    </source>
</evidence>
<feature type="compositionally biased region" description="Basic and acidic residues" evidence="18">
    <location>
        <begin position="73"/>
        <end position="83"/>
    </location>
</feature>
<comment type="caution">
    <text evidence="20">The sequence shown here is derived from an EMBL/GenBank/DDBJ whole genome shotgun (WGS) entry which is preliminary data.</text>
</comment>
<feature type="compositionally biased region" description="Basic and acidic residues" evidence="18">
    <location>
        <begin position="156"/>
        <end position="172"/>
    </location>
</feature>
<dbReference type="InterPro" id="IPR015876">
    <property type="entry name" value="Acyl-CoA_DS"/>
</dbReference>
<comment type="cofactor">
    <cofactor evidence="1 17">
        <name>Fe(2+)</name>
        <dbReference type="ChEBI" id="CHEBI:29033"/>
    </cofactor>
</comment>